<dbReference type="InterPro" id="IPR001375">
    <property type="entry name" value="Peptidase_S9_cat"/>
</dbReference>
<dbReference type="GO" id="GO:0006508">
    <property type="term" value="P:proteolysis"/>
    <property type="evidence" value="ECO:0007669"/>
    <property type="project" value="InterPro"/>
</dbReference>
<dbReference type="SUPFAM" id="SSF53474">
    <property type="entry name" value="alpha/beta-Hydrolases"/>
    <property type="match status" value="1"/>
</dbReference>
<feature type="domain" description="Peptidase S9 prolyl oligopeptidase catalytic" evidence="2">
    <location>
        <begin position="1"/>
        <end position="150"/>
    </location>
</feature>
<protein>
    <recommendedName>
        <fullName evidence="2">Peptidase S9 prolyl oligopeptidase catalytic domain-containing protein</fullName>
    </recommendedName>
</protein>
<dbReference type="InterPro" id="IPR029058">
    <property type="entry name" value="AB_hydrolase_fold"/>
</dbReference>
<keyword evidence="4" id="KW-1185">Reference proteome</keyword>
<evidence type="ECO:0000256" key="1">
    <source>
        <dbReference type="SAM" id="MobiDB-lite"/>
    </source>
</evidence>
<accession>X6LYQ2</accession>
<feature type="region of interest" description="Disordered" evidence="1">
    <location>
        <begin position="154"/>
        <end position="202"/>
    </location>
</feature>
<comment type="caution">
    <text evidence="3">The sequence shown here is derived from an EMBL/GenBank/DDBJ whole genome shotgun (WGS) entry which is preliminary data.</text>
</comment>
<organism evidence="3 4">
    <name type="scientific">Reticulomyxa filosa</name>
    <dbReference type="NCBI Taxonomy" id="46433"/>
    <lineage>
        <taxon>Eukaryota</taxon>
        <taxon>Sar</taxon>
        <taxon>Rhizaria</taxon>
        <taxon>Retaria</taxon>
        <taxon>Foraminifera</taxon>
        <taxon>Monothalamids</taxon>
        <taxon>Reticulomyxidae</taxon>
        <taxon>Reticulomyxa</taxon>
    </lineage>
</organism>
<reference evidence="3 4" key="1">
    <citation type="journal article" date="2013" name="Curr. Biol.">
        <title>The Genome of the Foraminiferan Reticulomyxa filosa.</title>
        <authorList>
            <person name="Glockner G."/>
            <person name="Hulsmann N."/>
            <person name="Schleicher M."/>
            <person name="Noegel A.A."/>
            <person name="Eichinger L."/>
            <person name="Gallinger C."/>
            <person name="Pawlowski J."/>
            <person name="Sierra R."/>
            <person name="Euteneuer U."/>
            <person name="Pillet L."/>
            <person name="Moustafa A."/>
            <person name="Platzer M."/>
            <person name="Groth M."/>
            <person name="Szafranski K."/>
            <person name="Schliwa M."/>
        </authorList>
    </citation>
    <scope>NUCLEOTIDE SEQUENCE [LARGE SCALE GENOMIC DNA]</scope>
</reference>
<evidence type="ECO:0000259" key="2">
    <source>
        <dbReference type="Pfam" id="PF00326"/>
    </source>
</evidence>
<dbReference type="AlphaFoldDB" id="X6LYQ2"/>
<dbReference type="PANTHER" id="PTHR43358">
    <property type="entry name" value="ALPHA/BETA-HYDROLASE"/>
    <property type="match status" value="1"/>
</dbReference>
<evidence type="ECO:0000313" key="3">
    <source>
        <dbReference type="EMBL" id="ETO06754.1"/>
    </source>
</evidence>
<proteinExistence type="predicted"/>
<gene>
    <name evidence="3" type="ORF">RFI_30637</name>
</gene>
<evidence type="ECO:0000313" key="4">
    <source>
        <dbReference type="Proteomes" id="UP000023152"/>
    </source>
</evidence>
<dbReference type="GO" id="GO:0008236">
    <property type="term" value="F:serine-type peptidase activity"/>
    <property type="evidence" value="ECO:0007669"/>
    <property type="project" value="InterPro"/>
</dbReference>
<dbReference type="Gene3D" id="3.40.50.1820">
    <property type="entry name" value="alpha/beta hydrolase"/>
    <property type="match status" value="1"/>
</dbReference>
<dbReference type="InterPro" id="IPR052920">
    <property type="entry name" value="DNA-binding_regulatory"/>
</dbReference>
<dbReference type="Proteomes" id="UP000023152">
    <property type="component" value="Unassembled WGS sequence"/>
</dbReference>
<dbReference type="PANTHER" id="PTHR43358:SF4">
    <property type="entry name" value="ALPHA_BETA HYDROLASE FOLD-1 DOMAIN-CONTAINING PROTEIN"/>
    <property type="match status" value="1"/>
</dbReference>
<name>X6LYQ2_RETFI</name>
<feature type="compositionally biased region" description="Low complexity" evidence="1">
    <location>
        <begin position="162"/>
        <end position="184"/>
    </location>
</feature>
<dbReference type="EMBL" id="ASPP01026815">
    <property type="protein sequence ID" value="ETO06754.1"/>
    <property type="molecule type" value="Genomic_DNA"/>
</dbReference>
<sequence>MGASMGGAVAIMAAKHYKERIQAIVCDCSFYSLREIIGYRLSKWNFFPVALIPSCLYVMNLMNEFVYGYSVDDISPIRVITDKDFDIPMLFVHSSNDSVVPMKHSECMYDQCKSAKKDLWIIDGIDHCGGFFYQPKVFVTKITNWVDNVLEEEKGHQNHNKSSSSSSSSTLPSQSQQTSSPIQSNDTPTPIPEDNTSNNNSNLFSLIGIKKKQKEIV</sequence>
<dbReference type="OrthoDB" id="19657at2759"/>
<dbReference type="Pfam" id="PF00326">
    <property type="entry name" value="Peptidase_S9"/>
    <property type="match status" value="1"/>
</dbReference>